<evidence type="ECO:0000256" key="1">
    <source>
        <dbReference type="ARBA" id="ARBA00022737"/>
    </source>
</evidence>
<keyword evidence="1" id="KW-0677">Repeat</keyword>
<dbReference type="SUPFAM" id="SSF48403">
    <property type="entry name" value="Ankyrin repeat"/>
    <property type="match status" value="4"/>
</dbReference>
<accession>A0AAE0F2T0</accession>
<dbReference type="PRINTS" id="PR01415">
    <property type="entry name" value="ANKYRIN"/>
</dbReference>
<feature type="domain" description="AAA+ ATPase" evidence="5">
    <location>
        <begin position="1748"/>
        <end position="1901"/>
    </location>
</feature>
<evidence type="ECO:0000259" key="5">
    <source>
        <dbReference type="SMART" id="SM00382"/>
    </source>
</evidence>
<dbReference type="Gene3D" id="2.60.120.920">
    <property type="match status" value="1"/>
</dbReference>
<feature type="repeat" description="ANK" evidence="3">
    <location>
        <begin position="1348"/>
        <end position="1380"/>
    </location>
</feature>
<dbReference type="Pfam" id="PF00023">
    <property type="entry name" value="Ank"/>
    <property type="match status" value="3"/>
</dbReference>
<dbReference type="InterPro" id="IPR002110">
    <property type="entry name" value="Ankyrin_rpt"/>
</dbReference>
<feature type="repeat" description="ANK" evidence="3">
    <location>
        <begin position="627"/>
        <end position="659"/>
    </location>
</feature>
<dbReference type="Gene3D" id="1.25.40.20">
    <property type="entry name" value="Ankyrin repeat-containing domain"/>
    <property type="match status" value="7"/>
</dbReference>
<feature type="compositionally biased region" description="Polar residues" evidence="4">
    <location>
        <begin position="770"/>
        <end position="780"/>
    </location>
</feature>
<name>A0AAE0F2T0_9CHLO</name>
<feature type="repeat" description="ANK" evidence="3">
    <location>
        <begin position="1315"/>
        <end position="1347"/>
    </location>
</feature>
<feature type="repeat" description="ANK" evidence="3">
    <location>
        <begin position="1282"/>
        <end position="1314"/>
    </location>
</feature>
<feature type="repeat" description="ANK" evidence="3">
    <location>
        <begin position="2484"/>
        <end position="2516"/>
    </location>
</feature>
<dbReference type="Pfam" id="PF03215">
    <property type="entry name" value="Rad17"/>
    <property type="match status" value="1"/>
</dbReference>
<feature type="region of interest" description="Disordered" evidence="4">
    <location>
        <begin position="2198"/>
        <end position="2219"/>
    </location>
</feature>
<protein>
    <recommendedName>
        <fullName evidence="5">AAA+ ATPase domain-containing protein</fullName>
    </recommendedName>
</protein>
<reference evidence="6 7" key="1">
    <citation type="journal article" date="2015" name="Genome Biol. Evol.">
        <title>Comparative Genomics of a Bacterivorous Green Alga Reveals Evolutionary Causalities and Consequences of Phago-Mixotrophic Mode of Nutrition.</title>
        <authorList>
            <person name="Burns J.A."/>
            <person name="Paasch A."/>
            <person name="Narechania A."/>
            <person name="Kim E."/>
        </authorList>
    </citation>
    <scope>NUCLEOTIDE SEQUENCE [LARGE SCALE GENOMIC DNA]</scope>
    <source>
        <strain evidence="6 7">PLY_AMNH</strain>
    </source>
</reference>
<dbReference type="SMART" id="SM00248">
    <property type="entry name" value="ANK"/>
    <property type="match status" value="20"/>
</dbReference>
<feature type="repeat" description="ANK" evidence="3">
    <location>
        <begin position="1081"/>
        <end position="1114"/>
    </location>
</feature>
<dbReference type="Gene3D" id="3.40.50.300">
    <property type="entry name" value="P-loop containing nucleotide triphosphate hydrolases"/>
    <property type="match status" value="1"/>
</dbReference>
<gene>
    <name evidence="6" type="ORF">CYMTET_42242</name>
</gene>
<feature type="repeat" description="ANK" evidence="3">
    <location>
        <begin position="1047"/>
        <end position="1067"/>
    </location>
</feature>
<dbReference type="SUPFAM" id="SSF52540">
    <property type="entry name" value="P-loop containing nucleoside triphosphate hydrolases"/>
    <property type="match status" value="1"/>
</dbReference>
<evidence type="ECO:0000313" key="6">
    <source>
        <dbReference type="EMBL" id="KAK3248290.1"/>
    </source>
</evidence>
<dbReference type="InterPro" id="IPR003593">
    <property type="entry name" value="AAA+_ATPase"/>
</dbReference>
<dbReference type="PROSITE" id="PS50297">
    <property type="entry name" value="ANK_REP_REGION"/>
    <property type="match status" value="12"/>
</dbReference>
<keyword evidence="2 3" id="KW-0040">ANK repeat</keyword>
<dbReference type="PANTHER" id="PTHR24198">
    <property type="entry name" value="ANKYRIN REPEAT AND PROTEIN KINASE DOMAIN-CONTAINING PROTEIN"/>
    <property type="match status" value="1"/>
</dbReference>
<dbReference type="Proteomes" id="UP001190700">
    <property type="component" value="Unassembled WGS sequence"/>
</dbReference>
<evidence type="ECO:0000256" key="4">
    <source>
        <dbReference type="SAM" id="MobiDB-lite"/>
    </source>
</evidence>
<feature type="repeat" description="ANK" evidence="3">
    <location>
        <begin position="1214"/>
        <end position="1247"/>
    </location>
</feature>
<feature type="repeat" description="ANK" evidence="3">
    <location>
        <begin position="2603"/>
        <end position="2623"/>
    </location>
</feature>
<feature type="repeat" description="ANK" evidence="3">
    <location>
        <begin position="1558"/>
        <end position="1590"/>
    </location>
</feature>
<feature type="non-terminal residue" evidence="6">
    <location>
        <position position="1"/>
    </location>
</feature>
<feature type="repeat" description="ANK" evidence="3">
    <location>
        <begin position="1181"/>
        <end position="1213"/>
    </location>
</feature>
<dbReference type="InterPro" id="IPR036770">
    <property type="entry name" value="Ankyrin_rpt-contain_sf"/>
</dbReference>
<evidence type="ECO:0000256" key="3">
    <source>
        <dbReference type="PROSITE-ProRule" id="PRU00023"/>
    </source>
</evidence>
<evidence type="ECO:0000313" key="7">
    <source>
        <dbReference type="Proteomes" id="UP001190700"/>
    </source>
</evidence>
<evidence type="ECO:0000256" key="2">
    <source>
        <dbReference type="ARBA" id="ARBA00023043"/>
    </source>
</evidence>
<comment type="caution">
    <text evidence="6">The sequence shown here is derived from an EMBL/GenBank/DDBJ whole genome shotgun (WGS) entry which is preliminary data.</text>
</comment>
<dbReference type="Pfam" id="PF12796">
    <property type="entry name" value="Ank_2"/>
    <property type="match status" value="7"/>
</dbReference>
<sequence length="2623" mass="284759">IELERQLGPIEPLSEEAGEKLLEEVTQASGLQAGGAKGLEKEQRILMLTAATQAVTVAGGREKPEVPAMLLQEIKARNIAPGFLVAATMAVALKHPPNNDPAAAVKKLCEQLVKQGEQQVWMHAKYEAALDGIPELRELTTTPFMVEIVTKILPKLEQWQGTDSSMRAQFLLLLSEEAAQMTWACISDWRLKDKPEGAGALPVLQRVQKALDKGPLGDRNDLKQLDVLAEAVTRNLRDRGLLLEQPKLVEMAVEQLKAMSRDSAQTEWLQALPEELRRDRQLLKVGEMRAGNTMSAIERAVGEWAIPHILRSGLQRPPVRRFKIYAMFLEMMVEREAYKASAGAGAFNSEMVRREGVVYAQRLALVMLAENVSKVGLENSSDLFHQQSVWDPFLRDGAGSRHGELRDAARKAAPVRVTGGVLTFIHKTVQEYLCAAGLRGILRTILRDLVVPLETLMAHLLQEFFQADEKGALDATTASVGTVASCRAGHDDRAVRKALQKVGTRLVDSEWAQVDLHGEGVLRDFLADAFLDEPEFVEELHFLALWAEHRCTGGWKVPKGVSPEAVDGGMLLGNVRAVLGGELPKRAGGTLLHAAAADGCYYAASKLLEMRRAGCIGDKILGQTDDGGCTPLFCAARQGHAQMVAMLLSAGAEPGLRPKLQPHIRHLTTGRSAQIDVETHVVRLNDRALKDDHWVVGLPSASPSGGKWRYEVDVRVKYHKDWDNVGDAQKQAAIDLAAIGYCVGWSTHGIYSVYQETAPDSSEAGKRRAVQQSQDPTADDQSGAAPLVQGPLGRFGCLSVSLGAFSGNRNFAASEHHLGQNTVSCGMHNSGVWFDASSGDKFRGESPPALDDPASVRNGVVTVGMLLDCDRRTMHFSTSNSADWKEVRYTWDAQQSPVFPAVSCFGLVGEVQFNFGERAWQCSAPLPSSSEFRPITDLALGNSPVMQAAVGGHMRVCQLLLDHEAITDTGSQFQRTLLHWAAYWGDAALARQVLKIAADGGVDCSKFMQREDGDGRCAAGLAAERGHVEFLQLMKRARADLAQRASDGSTPAHWAAKCGQIEVLRMLRDDARAELTQAARDGSTPVHWAAKGGHLDVLEMLWRESGADLSHQANDGSTALHWATAGGAKEVTQAITLHVGSADVITSSVSSEAKAGHAEVVSALLHAREGKNGGVNAATEDGRTPLHIAAEEGHVEMARALVKAGASVSLTMDGDRTPLFIAAMNGHLEVARLLMLQAGDDVNLHNSDGATPLFVSTEKGHIDLTNLLLEQPGIAVDATNQTGATPLIIAAQMGHVHLAKSLLRKGASVDAQSQDGATALCTAAEKGDVEMVLLLLEENASVLAAKRDGANPLHLAAQNGHVKVAQHLMRMGANVDEADKNGSTPLWAAAHSGHVDVVRSLLDAHASVDVAANNGQQSPLCIAVSMEHFEAARCLVEARAVIKREHQGALLRWAAQQGQDELARQVLEGSGNPVELMQCEDAPATEVWDDVWFLAAVNGHAHMLRLLREFRMVPCDRIGTHLRPQLIQAVGTAAESGQLEVMRELLLMTQCTELADEHGDTPLHKAAARGHLQMVRELLKAEVRVDVANNAGETPLDRAADGGKTSVVRELLLEAGRSGTKYSGDDSRLLYRAVVTGNMEVVRELMRTDFAKATVVDAVDDDDAVGDPPHLCTFILDGVRKQMQKPVREMMREQRGKRLAQCQELRREVYIATDGVGPGDDGKFLVSESNEPKDLLKAVHTQLLESENKSLLLLSGPAGSGKSTFVRHLEVYLETEYVEQTRGERGEVVLVKVSLPTLKNPTADLFREALQQKGLREAQIHELRDLARAGTVQLIFLLDAYDELPSQCLFKNLYMSNSLEQYRDLSEEGAAPLAYPKVIITTRTELLSRAAEYHHAFVPMETGEPARATMEAARAAFLELRIAPFGSKVDAYIHAKVALEVRRELDRQVGALAPLSKEAAEALRAGAGALWRHDALKEGSGGELLDAACAAVTAPGRLSESLERVTRYMRQVPHDLLALQSLPSWPVVWALAGALAETPLGLEQALKSFCEGLARAETGKIWLHRDYRDAFDAIPELRGLTTTPFMVEIVMEILPKLRETRSTDASIKAKLLLLLEVDAVQMVWGCISRWRGPSDSVLLQVQAALEGGSDQAPAQGVESLKKLEEEVVQMLKRQDILLNQPKLVELGLEQLRATGLVSGPMRRRGGGSDGSTAAPDASMDALARPAAEVDWILDEVVEDVIQEEEEGRLLEGTICKVGILYVLKNALCRQKVQGSHIYAMFVCMFVQREARKAVTQIDADTVEREAAQYAQRLALTMVAENVTKVPLRRDSEMFHEESIWDPFLRGGGELLATVQKAAPVQCEGGMLTFIHKTVQEYLCAASLRANLRQILHASAVPLEELTEELLQQELMARHGDAPQPWAQVDLRHEGVVRDFLVDLFLEDVEFISEAAFVVAWAERCCKGGYLAGGGGHACDLLLNNRDDEGRTPLFCAAQSGHAQVVAALLAVGARRDAHSKLRPEGAGEDERGGDVQRMLGGDTGAFSHAGCPAAPGGIGRTLAGGRARVACRQGCPDASAHGCWRGTRGDTSELRRTGVDVGHADKDGRMPVHEAARRGRVEALRFF</sequence>
<feature type="repeat" description="ANK" evidence="3">
    <location>
        <begin position="1381"/>
        <end position="1413"/>
    </location>
</feature>
<organism evidence="6 7">
    <name type="scientific">Cymbomonas tetramitiformis</name>
    <dbReference type="NCBI Taxonomy" id="36881"/>
    <lineage>
        <taxon>Eukaryota</taxon>
        <taxon>Viridiplantae</taxon>
        <taxon>Chlorophyta</taxon>
        <taxon>Pyramimonadophyceae</taxon>
        <taxon>Pyramimonadales</taxon>
        <taxon>Pyramimonadaceae</taxon>
        <taxon>Cymbomonas</taxon>
    </lineage>
</organism>
<dbReference type="PROSITE" id="PS50088">
    <property type="entry name" value="ANK_REPEAT"/>
    <property type="match status" value="12"/>
</dbReference>
<keyword evidence="7" id="KW-1185">Reference proteome</keyword>
<dbReference type="SMART" id="SM00382">
    <property type="entry name" value="AAA"/>
    <property type="match status" value="1"/>
</dbReference>
<feature type="region of interest" description="Disordered" evidence="4">
    <location>
        <begin position="761"/>
        <end position="785"/>
    </location>
</feature>
<dbReference type="InterPro" id="IPR027417">
    <property type="entry name" value="P-loop_NTPase"/>
</dbReference>
<dbReference type="InterPro" id="IPR043136">
    <property type="entry name" value="B30.2/SPRY_sf"/>
</dbReference>
<proteinExistence type="predicted"/>
<dbReference type="PANTHER" id="PTHR24198:SF165">
    <property type="entry name" value="ANKYRIN REPEAT-CONTAINING PROTEIN-RELATED"/>
    <property type="match status" value="1"/>
</dbReference>
<dbReference type="EMBL" id="LGRX02028244">
    <property type="protein sequence ID" value="KAK3248290.1"/>
    <property type="molecule type" value="Genomic_DNA"/>
</dbReference>